<dbReference type="RefSeq" id="WP_345220792.1">
    <property type="nucleotide sequence ID" value="NZ_BAABHA010000001.1"/>
</dbReference>
<comment type="caution">
    <text evidence="1">The sequence shown here is derived from an EMBL/GenBank/DDBJ whole genome shotgun (WGS) entry which is preliminary data.</text>
</comment>
<evidence type="ECO:0000313" key="2">
    <source>
        <dbReference type="Proteomes" id="UP001500454"/>
    </source>
</evidence>
<sequence>MKPLLRLPLWLLTAFILLVSCKKEDPLKGKLRYKVEVRVTGENLTGLGAEMSYTSIRNTLTDPKPGPSAQYSYATRVSETYELGEFGMYDALEVTLAMRNVTCNNAAQLGPNSWLRAEILANGLVIDRVELNSASARNLSCTAPYLALVALAGGSGGDGWDD</sequence>
<proteinExistence type="predicted"/>
<keyword evidence="2" id="KW-1185">Reference proteome</keyword>
<accession>A0ABP8IU05</accession>
<evidence type="ECO:0000313" key="1">
    <source>
        <dbReference type="EMBL" id="GAA4373146.1"/>
    </source>
</evidence>
<dbReference type="PROSITE" id="PS51257">
    <property type="entry name" value="PROKAR_LIPOPROTEIN"/>
    <property type="match status" value="1"/>
</dbReference>
<reference evidence="2" key="1">
    <citation type="journal article" date="2019" name="Int. J. Syst. Evol. Microbiol.">
        <title>The Global Catalogue of Microorganisms (GCM) 10K type strain sequencing project: providing services to taxonomists for standard genome sequencing and annotation.</title>
        <authorList>
            <consortium name="The Broad Institute Genomics Platform"/>
            <consortium name="The Broad Institute Genome Sequencing Center for Infectious Disease"/>
            <person name="Wu L."/>
            <person name="Ma J."/>
        </authorList>
    </citation>
    <scope>NUCLEOTIDE SEQUENCE [LARGE SCALE GENOMIC DNA]</scope>
    <source>
        <strain evidence="2">JCM 17924</strain>
    </source>
</reference>
<gene>
    <name evidence="1" type="ORF">GCM10023186_03420</name>
</gene>
<name>A0ABP8IU05_9BACT</name>
<dbReference type="Proteomes" id="UP001500454">
    <property type="component" value="Unassembled WGS sequence"/>
</dbReference>
<protein>
    <submittedName>
        <fullName evidence="1">Uncharacterized protein</fullName>
    </submittedName>
</protein>
<organism evidence="1 2">
    <name type="scientific">Hymenobacter koreensis</name>
    <dbReference type="NCBI Taxonomy" id="1084523"/>
    <lineage>
        <taxon>Bacteria</taxon>
        <taxon>Pseudomonadati</taxon>
        <taxon>Bacteroidota</taxon>
        <taxon>Cytophagia</taxon>
        <taxon>Cytophagales</taxon>
        <taxon>Hymenobacteraceae</taxon>
        <taxon>Hymenobacter</taxon>
    </lineage>
</organism>
<dbReference type="EMBL" id="BAABHA010000001">
    <property type="protein sequence ID" value="GAA4373146.1"/>
    <property type="molecule type" value="Genomic_DNA"/>
</dbReference>